<evidence type="ECO:0000256" key="1">
    <source>
        <dbReference type="SAM" id="MobiDB-lite"/>
    </source>
</evidence>
<dbReference type="EMBL" id="DWYA01000086">
    <property type="protein sequence ID" value="HJB40619.1"/>
    <property type="molecule type" value="Genomic_DNA"/>
</dbReference>
<feature type="region of interest" description="Disordered" evidence="1">
    <location>
        <begin position="191"/>
        <end position="219"/>
    </location>
</feature>
<accession>A0A9D2M4Q0</accession>
<comment type="caution">
    <text evidence="2">The sequence shown here is derived from an EMBL/GenBank/DDBJ whole genome shotgun (WGS) entry which is preliminary data.</text>
</comment>
<evidence type="ECO:0000313" key="2">
    <source>
        <dbReference type="EMBL" id="HJB40619.1"/>
    </source>
</evidence>
<reference evidence="2" key="1">
    <citation type="journal article" date="2021" name="PeerJ">
        <title>Extensive microbial diversity within the chicken gut microbiome revealed by metagenomics and culture.</title>
        <authorList>
            <person name="Gilroy R."/>
            <person name="Ravi A."/>
            <person name="Getino M."/>
            <person name="Pursley I."/>
            <person name="Horton D.L."/>
            <person name="Alikhan N.F."/>
            <person name="Baker D."/>
            <person name="Gharbi K."/>
            <person name="Hall N."/>
            <person name="Watson M."/>
            <person name="Adriaenssens E.M."/>
            <person name="Foster-Nyarko E."/>
            <person name="Jarju S."/>
            <person name="Secka A."/>
            <person name="Antonio M."/>
            <person name="Oren A."/>
            <person name="Chaudhuri R.R."/>
            <person name="La Ragione R."/>
            <person name="Hildebrand F."/>
            <person name="Pallen M.J."/>
        </authorList>
    </citation>
    <scope>NUCLEOTIDE SEQUENCE</scope>
    <source>
        <strain evidence="2">ChiBcec8-14828</strain>
    </source>
</reference>
<organism evidence="2 3">
    <name type="scientific">Candidatus Ruthenibacterium avium</name>
    <dbReference type="NCBI Taxonomy" id="2838751"/>
    <lineage>
        <taxon>Bacteria</taxon>
        <taxon>Bacillati</taxon>
        <taxon>Bacillota</taxon>
        <taxon>Clostridia</taxon>
        <taxon>Eubacteriales</taxon>
        <taxon>Oscillospiraceae</taxon>
        <taxon>Ruthenibacterium</taxon>
    </lineage>
</organism>
<reference evidence="2" key="2">
    <citation type="submission" date="2021-04" db="EMBL/GenBank/DDBJ databases">
        <authorList>
            <person name="Gilroy R."/>
        </authorList>
    </citation>
    <scope>NUCLEOTIDE SEQUENCE</scope>
    <source>
        <strain evidence="2">ChiBcec8-14828</strain>
    </source>
</reference>
<name>A0A9D2M4Q0_9FIRM</name>
<proteinExistence type="predicted"/>
<dbReference type="AlphaFoldDB" id="A0A9D2M4Q0"/>
<protein>
    <submittedName>
        <fullName evidence="2">Uncharacterized protein</fullName>
    </submittedName>
</protein>
<gene>
    <name evidence="2" type="ORF">H9943_09520</name>
</gene>
<evidence type="ECO:0000313" key="3">
    <source>
        <dbReference type="Proteomes" id="UP000824209"/>
    </source>
</evidence>
<sequence>MSFMGKLLGIGLTAAAAVVVTKVAKKYMENQQDGEYLAHGVDLDEEDTCNCGEGSCECTGSCDCGDECSCESKDEAEEGETEQLQGEEKEPFEERLYQTAEDVQDVLEDVAHAAGDVWDETKEKAAKAAGEAGVDTDQLSESLADAGRALALAGKAVFAAGSAVAQKVAHEAPGVIDKVRNQTGDWLEQMKTAVNTQTQEREAENKPQDADDTQTPPQE</sequence>
<dbReference type="Proteomes" id="UP000824209">
    <property type="component" value="Unassembled WGS sequence"/>
</dbReference>
<feature type="compositionally biased region" description="Basic and acidic residues" evidence="1">
    <location>
        <begin position="199"/>
        <end position="209"/>
    </location>
</feature>